<dbReference type="Bgee" id="ENSMODG00000038451">
    <property type="expression patterns" value="Expressed in placenta and 10 other cell types or tissues"/>
</dbReference>
<evidence type="ECO:0000256" key="9">
    <source>
        <dbReference type="ARBA" id="ARBA00040355"/>
    </source>
</evidence>
<dbReference type="GO" id="GO:0005179">
    <property type="term" value="F:hormone activity"/>
    <property type="evidence" value="ECO:0007669"/>
    <property type="project" value="UniProtKB-KW"/>
</dbReference>
<evidence type="ECO:0000256" key="11">
    <source>
        <dbReference type="SAM" id="MobiDB-lite"/>
    </source>
</evidence>
<feature type="region of interest" description="Disordered" evidence="11">
    <location>
        <begin position="93"/>
        <end position="119"/>
    </location>
</feature>
<dbReference type="OMA" id="WGCSKRE"/>
<keyword evidence="6" id="KW-0372">Hormone</keyword>
<dbReference type="STRING" id="13616.ENSMODP00000045479"/>
<organism evidence="14 15">
    <name type="scientific">Monodelphis domestica</name>
    <name type="common">Gray short-tailed opossum</name>
    <dbReference type="NCBI Taxonomy" id="13616"/>
    <lineage>
        <taxon>Eukaryota</taxon>
        <taxon>Metazoa</taxon>
        <taxon>Chordata</taxon>
        <taxon>Craniata</taxon>
        <taxon>Vertebrata</taxon>
        <taxon>Euteleostomi</taxon>
        <taxon>Mammalia</taxon>
        <taxon>Metatheria</taxon>
        <taxon>Didelphimorphia</taxon>
        <taxon>Didelphidae</taxon>
        <taxon>Monodelphis</taxon>
    </lineage>
</organism>
<dbReference type="CDD" id="cd04365">
    <property type="entry name" value="IlGF_relaxin_like"/>
    <property type="match status" value="1"/>
</dbReference>
<dbReference type="GeneTree" id="ENSGT00940000154396"/>
<dbReference type="InterPro" id="IPR022352">
    <property type="entry name" value="Ins/IGF/rlx"/>
</dbReference>
<dbReference type="InterPro" id="IPR036438">
    <property type="entry name" value="Insulin-like_sf"/>
</dbReference>
<evidence type="ECO:0000256" key="12">
    <source>
        <dbReference type="SAM" id="SignalP"/>
    </source>
</evidence>
<comment type="subunit">
    <text evidence="3">Heterodimer of a B chain and an A chain linked by two disulfide bonds.</text>
</comment>
<name>A0A5F8GDK8_MONDO</name>
<keyword evidence="5" id="KW-0165">Cleavage on pair of basic residues</keyword>
<evidence type="ECO:0000256" key="8">
    <source>
        <dbReference type="ARBA" id="ARBA00023157"/>
    </source>
</evidence>
<dbReference type="GO" id="GO:0005576">
    <property type="term" value="C:extracellular region"/>
    <property type="evidence" value="ECO:0007669"/>
    <property type="project" value="UniProtKB-SubCell"/>
</dbReference>
<dbReference type="PANTHER" id="PTHR20968:SF0">
    <property type="entry name" value="RELAXIN-3"/>
    <property type="match status" value="1"/>
</dbReference>
<evidence type="ECO:0000256" key="1">
    <source>
        <dbReference type="ARBA" id="ARBA00004613"/>
    </source>
</evidence>
<dbReference type="RefSeq" id="XP_001377468.1">
    <property type="nucleotide sequence ID" value="XM_001377431.4"/>
</dbReference>
<evidence type="ECO:0000313" key="15">
    <source>
        <dbReference type="Proteomes" id="UP000002280"/>
    </source>
</evidence>
<evidence type="ECO:0000256" key="10">
    <source>
        <dbReference type="RuleBase" id="RU000406"/>
    </source>
</evidence>
<keyword evidence="8" id="KW-1015">Disulfide bond</keyword>
<dbReference type="SUPFAM" id="SSF56994">
    <property type="entry name" value="Insulin-like"/>
    <property type="match status" value="1"/>
</dbReference>
<dbReference type="InterPro" id="IPR051777">
    <property type="entry name" value="Insulin-like_neuro_ligands"/>
</dbReference>
<comment type="similarity">
    <text evidence="2 10">Belongs to the insulin family.</text>
</comment>
<dbReference type="Gene3D" id="1.10.100.10">
    <property type="entry name" value="Insulin-like"/>
    <property type="match status" value="1"/>
</dbReference>
<evidence type="ECO:0000256" key="3">
    <source>
        <dbReference type="ARBA" id="ARBA00011207"/>
    </source>
</evidence>
<comment type="subcellular location">
    <subcellularLocation>
        <location evidence="1 10">Secreted</location>
    </subcellularLocation>
</comment>
<evidence type="ECO:0000256" key="6">
    <source>
        <dbReference type="ARBA" id="ARBA00022702"/>
    </source>
</evidence>
<feature type="chain" id="PRO_5023878805" description="Relaxin-3" evidence="12">
    <location>
        <begin position="23"/>
        <end position="147"/>
    </location>
</feature>
<proteinExistence type="inferred from homology"/>
<dbReference type="SMART" id="SM00078">
    <property type="entry name" value="IlGF"/>
    <property type="match status" value="1"/>
</dbReference>
<keyword evidence="4 10" id="KW-0964">Secreted</keyword>
<evidence type="ECO:0000259" key="13">
    <source>
        <dbReference type="SMART" id="SM00078"/>
    </source>
</evidence>
<sequence length="147" mass="16008">MPKAVLFLVLWALLGDLPAAEGRTSPYAVKLCGREFIRAVIFTCGGSRWRRARTEDAFAEELGGESQETTSIEWLSSPLLPLPRESEDFYSSMGGPSWAGMSRSRPESEPEARPGQGFLRGGRDVLAGVSSNCCKWGCSKTEISSLC</sequence>
<dbReference type="OrthoDB" id="9443437at2759"/>
<keyword evidence="15" id="KW-1185">Reference proteome</keyword>
<reference evidence="14" key="3">
    <citation type="submission" date="2025-09" db="UniProtKB">
        <authorList>
            <consortium name="Ensembl"/>
        </authorList>
    </citation>
    <scope>IDENTIFICATION</scope>
</reference>
<dbReference type="InterPro" id="IPR016179">
    <property type="entry name" value="Insulin-like"/>
</dbReference>
<dbReference type="PANTHER" id="PTHR20968">
    <property type="entry name" value="ILGF DOMAIN-CONTAINING PROTEIN"/>
    <property type="match status" value="1"/>
</dbReference>
<reference evidence="14" key="2">
    <citation type="submission" date="2025-08" db="UniProtKB">
        <authorList>
            <consortium name="Ensembl"/>
        </authorList>
    </citation>
    <scope>IDENTIFICATION</scope>
</reference>
<dbReference type="CTD" id="117579"/>
<accession>A0A5F8GDK8</accession>
<evidence type="ECO:0000256" key="7">
    <source>
        <dbReference type="ARBA" id="ARBA00022729"/>
    </source>
</evidence>
<dbReference type="GeneID" id="100027059"/>
<dbReference type="InterPro" id="IPR022353">
    <property type="entry name" value="Insulin_CS"/>
</dbReference>
<dbReference type="KEGG" id="mdo:100027059"/>
<evidence type="ECO:0000256" key="2">
    <source>
        <dbReference type="ARBA" id="ARBA00009034"/>
    </source>
</evidence>
<reference evidence="14 15" key="1">
    <citation type="journal article" date="2007" name="Nature">
        <title>Genome of the marsupial Monodelphis domestica reveals innovation in non-coding sequences.</title>
        <authorList>
            <person name="Mikkelsen T.S."/>
            <person name="Wakefield M.J."/>
            <person name="Aken B."/>
            <person name="Amemiya C.T."/>
            <person name="Chang J.L."/>
            <person name="Duke S."/>
            <person name="Garber M."/>
            <person name="Gentles A.J."/>
            <person name="Goodstadt L."/>
            <person name="Heger A."/>
            <person name="Jurka J."/>
            <person name="Kamal M."/>
            <person name="Mauceli E."/>
            <person name="Searle S.M."/>
            <person name="Sharpe T."/>
            <person name="Baker M.L."/>
            <person name="Batzer M.A."/>
            <person name="Benos P.V."/>
            <person name="Belov K."/>
            <person name="Clamp M."/>
            <person name="Cook A."/>
            <person name="Cuff J."/>
            <person name="Das R."/>
            <person name="Davidow L."/>
            <person name="Deakin J.E."/>
            <person name="Fazzari M.J."/>
            <person name="Glass J.L."/>
            <person name="Grabherr M."/>
            <person name="Greally J.M."/>
            <person name="Gu W."/>
            <person name="Hore T.A."/>
            <person name="Huttley G.A."/>
            <person name="Kleber M."/>
            <person name="Jirtle R.L."/>
            <person name="Koina E."/>
            <person name="Lee J.T."/>
            <person name="Mahony S."/>
            <person name="Marra M.A."/>
            <person name="Miller R.D."/>
            <person name="Nicholls R.D."/>
            <person name="Oda M."/>
            <person name="Papenfuss A.T."/>
            <person name="Parra Z.E."/>
            <person name="Pollock D.D."/>
            <person name="Ray D.A."/>
            <person name="Schein J.E."/>
            <person name="Speed T.P."/>
            <person name="Thompson K."/>
            <person name="VandeBerg J.L."/>
            <person name="Wade C.M."/>
            <person name="Walker J.A."/>
            <person name="Waters P.D."/>
            <person name="Webber C."/>
            <person name="Weidman J.R."/>
            <person name="Xie X."/>
            <person name="Zody M.C."/>
            <person name="Baldwin J."/>
            <person name="Abdouelleil A."/>
            <person name="Abdulkadir J."/>
            <person name="Abebe A."/>
            <person name="Abera B."/>
            <person name="Abreu J."/>
            <person name="Acer S.C."/>
            <person name="Aftuck L."/>
            <person name="Alexander A."/>
            <person name="An P."/>
            <person name="Anderson E."/>
            <person name="Anderson S."/>
            <person name="Arachi H."/>
            <person name="Azer M."/>
            <person name="Bachantsang P."/>
            <person name="Barry A."/>
            <person name="Bayul T."/>
            <person name="Berlin A."/>
            <person name="Bessette D."/>
            <person name="Bloom T."/>
            <person name="Bloom T."/>
            <person name="Boguslavskiy L."/>
            <person name="Bonnet C."/>
            <person name="Boukhgalter B."/>
            <person name="Bourzgui I."/>
            <person name="Brown A."/>
            <person name="Cahill P."/>
            <person name="Channer S."/>
            <person name="Cheshatsang Y."/>
            <person name="Chuda L."/>
            <person name="Citroen M."/>
            <person name="Collymore A."/>
            <person name="Cooke P."/>
            <person name="Costello M."/>
            <person name="D'Aco K."/>
            <person name="Daza R."/>
            <person name="De Haan G."/>
            <person name="DeGray S."/>
            <person name="DeMaso C."/>
            <person name="Dhargay N."/>
            <person name="Dooley K."/>
            <person name="Dooley E."/>
            <person name="Doricent M."/>
            <person name="Dorje P."/>
            <person name="Dorjee K."/>
            <person name="Dupes A."/>
            <person name="Elong R."/>
            <person name="Falk J."/>
            <person name="Farina A."/>
            <person name="Faro S."/>
            <person name="Ferguson D."/>
            <person name="Fisher S."/>
            <person name="Foley C.D."/>
            <person name="Franke A."/>
            <person name="Friedrich D."/>
            <person name="Gadbois L."/>
            <person name="Gearin G."/>
            <person name="Gearin C.R."/>
            <person name="Giannoukos G."/>
            <person name="Goode T."/>
            <person name="Graham J."/>
            <person name="Grandbois E."/>
            <person name="Grewal S."/>
            <person name="Gyaltsen K."/>
            <person name="Hafez N."/>
            <person name="Hagos B."/>
            <person name="Hall J."/>
            <person name="Henson C."/>
            <person name="Hollinger A."/>
            <person name="Honan T."/>
            <person name="Huard M.D."/>
            <person name="Hughes L."/>
            <person name="Hurhula B."/>
            <person name="Husby M.E."/>
            <person name="Kamat A."/>
            <person name="Kanga B."/>
            <person name="Kashin S."/>
            <person name="Khazanovich D."/>
            <person name="Kisner P."/>
            <person name="Lance K."/>
            <person name="Lara M."/>
            <person name="Lee W."/>
            <person name="Lennon N."/>
            <person name="Letendre F."/>
            <person name="LeVine R."/>
            <person name="Lipovsky A."/>
            <person name="Liu X."/>
            <person name="Liu J."/>
            <person name="Liu S."/>
            <person name="Lokyitsang T."/>
            <person name="Lokyitsang Y."/>
            <person name="Lubonja R."/>
            <person name="Lui A."/>
            <person name="MacDonald P."/>
            <person name="Magnisalis V."/>
            <person name="Maru K."/>
            <person name="Matthews C."/>
            <person name="McCusker W."/>
            <person name="McDonough S."/>
            <person name="Mehta T."/>
            <person name="Meldrim J."/>
            <person name="Meneus L."/>
            <person name="Mihai O."/>
            <person name="Mihalev A."/>
            <person name="Mihova T."/>
            <person name="Mittelman R."/>
            <person name="Mlenga V."/>
            <person name="Montmayeur A."/>
            <person name="Mulrain L."/>
            <person name="Navidi A."/>
            <person name="Naylor J."/>
            <person name="Negash T."/>
            <person name="Nguyen T."/>
            <person name="Nguyen N."/>
            <person name="Nicol R."/>
            <person name="Norbu C."/>
            <person name="Norbu N."/>
            <person name="Novod N."/>
            <person name="O'Neill B."/>
            <person name="Osman S."/>
            <person name="Markiewicz E."/>
            <person name="Oyono O.L."/>
            <person name="Patti C."/>
            <person name="Phunkhang P."/>
            <person name="Pierre F."/>
            <person name="Priest M."/>
            <person name="Raghuraman S."/>
            <person name="Rege F."/>
            <person name="Reyes R."/>
            <person name="Rise C."/>
            <person name="Rogov P."/>
            <person name="Ross K."/>
            <person name="Ryan E."/>
            <person name="Settipalli S."/>
            <person name="Shea T."/>
            <person name="Sherpa N."/>
            <person name="Shi L."/>
            <person name="Shih D."/>
            <person name="Sparrow T."/>
            <person name="Spaulding J."/>
            <person name="Stalker J."/>
            <person name="Stange-Thomann N."/>
            <person name="Stavropoulos S."/>
            <person name="Stone C."/>
            <person name="Strader C."/>
            <person name="Tesfaye S."/>
            <person name="Thomson T."/>
            <person name="Thoulutsang Y."/>
            <person name="Thoulutsang D."/>
            <person name="Topham K."/>
            <person name="Topping I."/>
            <person name="Tsamla T."/>
            <person name="Vassiliev H."/>
            <person name="Vo A."/>
            <person name="Wangchuk T."/>
            <person name="Wangdi T."/>
            <person name="Weiand M."/>
            <person name="Wilkinson J."/>
            <person name="Wilson A."/>
            <person name="Yadav S."/>
            <person name="Young G."/>
            <person name="Yu Q."/>
            <person name="Zembek L."/>
            <person name="Zhong D."/>
            <person name="Zimmer A."/>
            <person name="Zwirko Z."/>
            <person name="Jaffe D.B."/>
            <person name="Alvarez P."/>
            <person name="Brockman W."/>
            <person name="Butler J."/>
            <person name="Chin C."/>
            <person name="Gnerre S."/>
            <person name="MacCallum I."/>
            <person name="Graves J.A."/>
            <person name="Ponting C.P."/>
            <person name="Breen M."/>
            <person name="Samollow P.B."/>
            <person name="Lander E.S."/>
            <person name="Lindblad-Toh K."/>
        </authorList>
    </citation>
    <scope>NUCLEOTIDE SEQUENCE [LARGE SCALE GENOMIC DNA]</scope>
</reference>
<feature type="signal peptide" evidence="12">
    <location>
        <begin position="1"/>
        <end position="22"/>
    </location>
</feature>
<dbReference type="PRINTS" id="PR00276">
    <property type="entry name" value="INSULINFAMLY"/>
</dbReference>
<gene>
    <name evidence="14" type="primary">RLN3</name>
</gene>
<evidence type="ECO:0000256" key="4">
    <source>
        <dbReference type="ARBA" id="ARBA00022525"/>
    </source>
</evidence>
<evidence type="ECO:0000313" key="14">
    <source>
        <dbReference type="Ensembl" id="ENSMODP00000045479.1"/>
    </source>
</evidence>
<protein>
    <recommendedName>
        <fullName evidence="9">Relaxin-3</fullName>
    </recommendedName>
</protein>
<dbReference type="Ensembl" id="ENSMODT00000087058.1">
    <property type="protein sequence ID" value="ENSMODP00000045479.1"/>
    <property type="gene ID" value="ENSMODG00000038451.1"/>
</dbReference>
<dbReference type="PROSITE" id="PS00262">
    <property type="entry name" value="INSULIN"/>
    <property type="match status" value="1"/>
</dbReference>
<feature type="domain" description="Insulin-like" evidence="13">
    <location>
        <begin position="29"/>
        <end position="147"/>
    </location>
</feature>
<evidence type="ECO:0000256" key="5">
    <source>
        <dbReference type="ARBA" id="ARBA00022685"/>
    </source>
</evidence>
<dbReference type="InParanoid" id="A0A5F8GDK8"/>
<dbReference type="Proteomes" id="UP000002280">
    <property type="component" value="Chromosome 3"/>
</dbReference>
<dbReference type="GO" id="GO:0001664">
    <property type="term" value="F:G protein-coupled receptor binding"/>
    <property type="evidence" value="ECO:0000318"/>
    <property type="project" value="GO_Central"/>
</dbReference>
<dbReference type="AlphaFoldDB" id="A0A5F8GDK8"/>
<dbReference type="FunCoup" id="A0A5F8GDK8">
    <property type="interactions" value="236"/>
</dbReference>
<dbReference type="Pfam" id="PF00049">
    <property type="entry name" value="Insulin"/>
    <property type="match status" value="1"/>
</dbReference>
<keyword evidence="7 12" id="KW-0732">Signal</keyword>